<keyword evidence="5" id="KW-1185">Reference proteome</keyword>
<dbReference type="GO" id="GO:0006888">
    <property type="term" value="P:endoplasmic reticulum to Golgi vesicle-mediated transport"/>
    <property type="evidence" value="ECO:0007669"/>
    <property type="project" value="TreeGrafter"/>
</dbReference>
<sequence length="341" mass="39278">MGMCGTVKIEKIKSLLQDADPDREALKQLALSTGGFVSDAFRQTIWPLILDADEDEDSSEPELDPQMIEGCASISEETVSRHPEYHQVLVDVNRTLARFPPNITDDKRHQLQDELTPLIVRILVRNPNFRYYQGFHDVCLTVLLAVGERWAFRVCSRLATTYFRPFLEKPLDQSTRVLNYVYSLIAVTDPELYSYLTHAEVGTMFALSWLLTWFSHVIRDYDTLVRLFDLFIVCHHLMPVYLTASIVLYRFDEITRSHCDMATIHSLLSKLPVDLPYEALVQDAVNLYAQYPPSTLKTIRADEQVNVARKVVTRTWPVVTCFTVAVFAWYLYKVFSYGHVP</sequence>
<dbReference type="SMART" id="SM00164">
    <property type="entry name" value="TBC"/>
    <property type="match status" value="1"/>
</dbReference>
<keyword evidence="2" id="KW-0812">Transmembrane</keyword>
<dbReference type="OrthoDB" id="206700at2759"/>
<dbReference type="InterPro" id="IPR045913">
    <property type="entry name" value="TBC20/Gyp8-like"/>
</dbReference>
<dbReference type="PANTHER" id="PTHR20913">
    <property type="entry name" value="TBC1 DOMAIN FAMILY MEMBER 20/GTPASE"/>
    <property type="match status" value="1"/>
</dbReference>
<dbReference type="InterPro" id="IPR035969">
    <property type="entry name" value="Rab-GAP_TBC_sf"/>
</dbReference>
<evidence type="ECO:0000313" key="6">
    <source>
        <dbReference type="WBParaSite" id="SBAD_0000497801-mRNA-1"/>
    </source>
</evidence>
<dbReference type="Gene3D" id="1.10.472.80">
    <property type="entry name" value="Ypt/Rab-GAP domain of gyp1p, domain 3"/>
    <property type="match status" value="1"/>
</dbReference>
<organism evidence="6">
    <name type="scientific">Soboliphyme baturini</name>
    <dbReference type="NCBI Taxonomy" id="241478"/>
    <lineage>
        <taxon>Eukaryota</taxon>
        <taxon>Metazoa</taxon>
        <taxon>Ecdysozoa</taxon>
        <taxon>Nematoda</taxon>
        <taxon>Enoplea</taxon>
        <taxon>Dorylaimia</taxon>
        <taxon>Dioctophymatida</taxon>
        <taxon>Dioctophymatoidea</taxon>
        <taxon>Soboliphymatidae</taxon>
        <taxon>Soboliphyme</taxon>
    </lineage>
</organism>
<accession>A0A183IMD6</accession>
<dbReference type="FunFam" id="1.10.8.1310:FF:000001">
    <property type="entry name" value="TBC1 domain family, member 20"/>
    <property type="match status" value="1"/>
</dbReference>
<dbReference type="InterPro" id="IPR000195">
    <property type="entry name" value="Rab-GAP-TBC_dom"/>
</dbReference>
<keyword evidence="2" id="KW-0472">Membrane</keyword>
<gene>
    <name evidence="4" type="ORF">SBAD_LOCUS4782</name>
</gene>
<dbReference type="AlphaFoldDB" id="A0A183IMD6"/>
<evidence type="ECO:0000256" key="2">
    <source>
        <dbReference type="SAM" id="Phobius"/>
    </source>
</evidence>
<keyword evidence="2" id="KW-1133">Transmembrane helix</keyword>
<evidence type="ECO:0000259" key="3">
    <source>
        <dbReference type="PROSITE" id="PS50086"/>
    </source>
</evidence>
<feature type="transmembrane region" description="Helical" evidence="2">
    <location>
        <begin position="230"/>
        <end position="251"/>
    </location>
</feature>
<dbReference type="Gene3D" id="1.10.8.1310">
    <property type="match status" value="1"/>
</dbReference>
<evidence type="ECO:0000313" key="5">
    <source>
        <dbReference type="Proteomes" id="UP000270296"/>
    </source>
</evidence>
<reference evidence="4 5" key="2">
    <citation type="submission" date="2018-11" db="EMBL/GenBank/DDBJ databases">
        <authorList>
            <consortium name="Pathogen Informatics"/>
        </authorList>
    </citation>
    <scope>NUCLEOTIDE SEQUENCE [LARGE SCALE GENOMIC DNA]</scope>
</reference>
<dbReference type="PROSITE" id="PS50086">
    <property type="entry name" value="TBC_RABGAP"/>
    <property type="match status" value="1"/>
</dbReference>
<dbReference type="EMBL" id="UZAM01008540">
    <property type="protein sequence ID" value="VDP05389.1"/>
    <property type="molecule type" value="Genomic_DNA"/>
</dbReference>
<feature type="transmembrane region" description="Helical" evidence="2">
    <location>
        <begin position="315"/>
        <end position="332"/>
    </location>
</feature>
<keyword evidence="1" id="KW-0343">GTPase activation</keyword>
<dbReference type="WBParaSite" id="SBAD_0000497801-mRNA-1">
    <property type="protein sequence ID" value="SBAD_0000497801-mRNA-1"/>
    <property type="gene ID" value="SBAD_0000497801"/>
</dbReference>
<feature type="domain" description="Rab-GAP TBC" evidence="3">
    <location>
        <begin position="36"/>
        <end position="235"/>
    </location>
</feature>
<evidence type="ECO:0000256" key="1">
    <source>
        <dbReference type="ARBA" id="ARBA00022468"/>
    </source>
</evidence>
<dbReference type="Proteomes" id="UP000270296">
    <property type="component" value="Unassembled WGS sequence"/>
</dbReference>
<dbReference type="PANTHER" id="PTHR20913:SF7">
    <property type="entry name" value="RE60063P"/>
    <property type="match status" value="1"/>
</dbReference>
<evidence type="ECO:0000313" key="4">
    <source>
        <dbReference type="EMBL" id="VDP05389.1"/>
    </source>
</evidence>
<feature type="transmembrane region" description="Helical" evidence="2">
    <location>
        <begin position="201"/>
        <end position="218"/>
    </location>
</feature>
<dbReference type="SUPFAM" id="SSF47923">
    <property type="entry name" value="Ypt/Rab-GAP domain of gyp1p"/>
    <property type="match status" value="2"/>
</dbReference>
<reference evidence="6" key="1">
    <citation type="submission" date="2016-06" db="UniProtKB">
        <authorList>
            <consortium name="WormBaseParasite"/>
        </authorList>
    </citation>
    <scope>IDENTIFICATION</scope>
</reference>
<protein>
    <submittedName>
        <fullName evidence="6">Rab-GAP TBC domain-containing protein</fullName>
    </submittedName>
</protein>
<dbReference type="GO" id="GO:0005789">
    <property type="term" value="C:endoplasmic reticulum membrane"/>
    <property type="evidence" value="ECO:0007669"/>
    <property type="project" value="TreeGrafter"/>
</dbReference>
<dbReference type="GO" id="GO:0005096">
    <property type="term" value="F:GTPase activator activity"/>
    <property type="evidence" value="ECO:0007669"/>
    <property type="project" value="UniProtKB-KW"/>
</dbReference>
<proteinExistence type="predicted"/>
<name>A0A183IMD6_9BILA</name>
<dbReference type="Pfam" id="PF00566">
    <property type="entry name" value="RabGAP-TBC"/>
    <property type="match status" value="1"/>
</dbReference>